<feature type="domain" description="HTH iclR-type" evidence="3">
    <location>
        <begin position="21"/>
        <end position="63"/>
    </location>
</feature>
<dbReference type="RefSeq" id="WP_358359897.1">
    <property type="nucleotide sequence ID" value="NZ_JBEZFP010000096.1"/>
</dbReference>
<evidence type="ECO:0000256" key="2">
    <source>
        <dbReference type="SAM" id="MobiDB-lite"/>
    </source>
</evidence>
<dbReference type="InterPro" id="IPR043129">
    <property type="entry name" value="ATPase_NBD"/>
</dbReference>
<keyword evidence="5" id="KW-1185">Reference proteome</keyword>
<dbReference type="Pfam" id="PF09339">
    <property type="entry name" value="HTH_IclR"/>
    <property type="match status" value="1"/>
</dbReference>
<dbReference type="Proteomes" id="UP001551482">
    <property type="component" value="Unassembled WGS sequence"/>
</dbReference>
<dbReference type="EMBL" id="JBEZFP010000096">
    <property type="protein sequence ID" value="MEU8137668.1"/>
    <property type="molecule type" value="Genomic_DNA"/>
</dbReference>
<dbReference type="InterPro" id="IPR036390">
    <property type="entry name" value="WH_DNA-bd_sf"/>
</dbReference>
<dbReference type="Gene3D" id="3.30.420.40">
    <property type="match status" value="2"/>
</dbReference>
<dbReference type="SUPFAM" id="SSF53067">
    <property type="entry name" value="Actin-like ATPase domain"/>
    <property type="match status" value="1"/>
</dbReference>
<feature type="compositionally biased region" description="Gly residues" evidence="2">
    <location>
        <begin position="326"/>
        <end position="338"/>
    </location>
</feature>
<dbReference type="InterPro" id="IPR005471">
    <property type="entry name" value="Tscrpt_reg_IclR_N"/>
</dbReference>
<dbReference type="SUPFAM" id="SSF46785">
    <property type="entry name" value="Winged helix' DNA-binding domain"/>
    <property type="match status" value="1"/>
</dbReference>
<dbReference type="PANTHER" id="PTHR18964">
    <property type="entry name" value="ROK (REPRESSOR, ORF, KINASE) FAMILY"/>
    <property type="match status" value="1"/>
</dbReference>
<reference evidence="4 5" key="1">
    <citation type="submission" date="2024-06" db="EMBL/GenBank/DDBJ databases">
        <title>The Natural Products Discovery Center: Release of the First 8490 Sequenced Strains for Exploring Actinobacteria Biosynthetic Diversity.</title>
        <authorList>
            <person name="Kalkreuter E."/>
            <person name="Kautsar S.A."/>
            <person name="Yang D."/>
            <person name="Bader C.D."/>
            <person name="Teijaro C.N."/>
            <person name="Fluegel L."/>
            <person name="Davis C.M."/>
            <person name="Simpson J.R."/>
            <person name="Lauterbach L."/>
            <person name="Steele A.D."/>
            <person name="Gui C."/>
            <person name="Meng S."/>
            <person name="Li G."/>
            <person name="Viehrig K."/>
            <person name="Ye F."/>
            <person name="Su P."/>
            <person name="Kiefer A.F."/>
            <person name="Nichols A."/>
            <person name="Cepeda A.J."/>
            <person name="Yan W."/>
            <person name="Fan B."/>
            <person name="Jiang Y."/>
            <person name="Adhikari A."/>
            <person name="Zheng C.-J."/>
            <person name="Schuster L."/>
            <person name="Cowan T.M."/>
            <person name="Smanski M.J."/>
            <person name="Chevrette M.G."/>
            <person name="De Carvalho L.P.S."/>
            <person name="Shen B."/>
        </authorList>
    </citation>
    <scope>NUCLEOTIDE SEQUENCE [LARGE SCALE GENOMIC DNA]</scope>
    <source>
        <strain evidence="4 5">NPDC048946</strain>
    </source>
</reference>
<comment type="similarity">
    <text evidence="1">Belongs to the ROK (NagC/XylR) family.</text>
</comment>
<evidence type="ECO:0000313" key="4">
    <source>
        <dbReference type="EMBL" id="MEU8137668.1"/>
    </source>
</evidence>
<accession>A0ABV3DPI8</accession>
<dbReference type="CDD" id="cd00090">
    <property type="entry name" value="HTH_ARSR"/>
    <property type="match status" value="1"/>
</dbReference>
<name>A0ABV3DPI8_9ACTN</name>
<evidence type="ECO:0000313" key="5">
    <source>
        <dbReference type="Proteomes" id="UP001551482"/>
    </source>
</evidence>
<dbReference type="Pfam" id="PF00480">
    <property type="entry name" value="ROK"/>
    <property type="match status" value="1"/>
</dbReference>
<sequence>MSAMTPRGGSQQVLRAWNLRRLLECLEHGPMSQVELAAAAGLSEATVSNLVRVLLEDRLAVQEAGLRNGRRAKLLRLPDAHRAWQVGIDIGRTRIRVVASPGPADPEGAPDGRRPTYEAAIPVPCPYSHAIDTVARLVDRCAADGRTRADLSGAVVAVPGLVRVSREPGAQGLLGEGYHQHMGWGSVPLARDLGAALGTEVVVENDCNLAALAEMHAGAARPYRDFMFVLGEAYTAGGLVLGGEIYRGGGGVAGEFGHCVVEPGGRPCWCGGRGCLETVAGEAALLAEVTGVTGLTGGSGIAGVTGVTGVTGLSPRAGFGTPAAGAGAGEPGPQGAGRPGAPRDLAEIVARALAGDPACQAAVTKAGTAIGSLVGAVATPLDLDCVVVGGTLARAGNLLLEAVRAHLTLYVGRLHPATVAVLAAELGDDAPLRGALLQARHTILARS</sequence>
<dbReference type="InterPro" id="IPR000600">
    <property type="entry name" value="ROK"/>
</dbReference>
<organism evidence="4 5">
    <name type="scientific">Streptodolium elevatio</name>
    <dbReference type="NCBI Taxonomy" id="3157996"/>
    <lineage>
        <taxon>Bacteria</taxon>
        <taxon>Bacillati</taxon>
        <taxon>Actinomycetota</taxon>
        <taxon>Actinomycetes</taxon>
        <taxon>Kitasatosporales</taxon>
        <taxon>Streptomycetaceae</taxon>
        <taxon>Streptodolium</taxon>
    </lineage>
</organism>
<comment type="caution">
    <text evidence="4">The sequence shown here is derived from an EMBL/GenBank/DDBJ whole genome shotgun (WGS) entry which is preliminary data.</text>
</comment>
<protein>
    <submittedName>
        <fullName evidence="4">ROK family transcriptional regulator</fullName>
    </submittedName>
</protein>
<feature type="region of interest" description="Disordered" evidence="2">
    <location>
        <begin position="321"/>
        <end position="341"/>
    </location>
</feature>
<evidence type="ECO:0000256" key="1">
    <source>
        <dbReference type="ARBA" id="ARBA00006479"/>
    </source>
</evidence>
<proteinExistence type="inferred from homology"/>
<dbReference type="InterPro" id="IPR036388">
    <property type="entry name" value="WH-like_DNA-bd_sf"/>
</dbReference>
<gene>
    <name evidence="4" type="ORF">AB0C36_29665</name>
</gene>
<dbReference type="PANTHER" id="PTHR18964:SF149">
    <property type="entry name" value="BIFUNCTIONAL UDP-N-ACETYLGLUCOSAMINE 2-EPIMERASE_N-ACETYLMANNOSAMINE KINASE"/>
    <property type="match status" value="1"/>
</dbReference>
<dbReference type="Gene3D" id="1.10.10.10">
    <property type="entry name" value="Winged helix-like DNA-binding domain superfamily/Winged helix DNA-binding domain"/>
    <property type="match status" value="1"/>
</dbReference>
<evidence type="ECO:0000259" key="3">
    <source>
        <dbReference type="Pfam" id="PF09339"/>
    </source>
</evidence>
<dbReference type="InterPro" id="IPR011991">
    <property type="entry name" value="ArsR-like_HTH"/>
</dbReference>